<evidence type="ECO:0000259" key="4">
    <source>
        <dbReference type="Pfam" id="PF00501"/>
    </source>
</evidence>
<comment type="caution">
    <text evidence="6">The sequence shown here is derived from an EMBL/GenBank/DDBJ whole genome shotgun (WGS) entry which is preliminary data.</text>
</comment>
<feature type="region of interest" description="Disordered" evidence="3">
    <location>
        <begin position="17"/>
        <end position="88"/>
    </location>
</feature>
<keyword evidence="2" id="KW-0436">Ligase</keyword>
<dbReference type="Pfam" id="PF00501">
    <property type="entry name" value="AMP-binding"/>
    <property type="match status" value="1"/>
</dbReference>
<dbReference type="PANTHER" id="PTHR43201">
    <property type="entry name" value="ACYL-COA SYNTHETASE"/>
    <property type="match status" value="1"/>
</dbReference>
<evidence type="ECO:0000313" key="7">
    <source>
        <dbReference type="Proteomes" id="UP001055712"/>
    </source>
</evidence>
<proteinExistence type="inferred from homology"/>
<sequence>MLVLQLAAAVAPTGAIRRDDVSKRHMRRQQHPGGPPGRGCCWRVQSSSSSRSNAVLRKGKVAPSEGAASQQQRGQQQQQQQEAAPKGVSYVRGATDVPLLEETLGQCLDRTAAAFPDREAVVSLHQGQRLTYQQFHARVEEAARGLLSLGVQKLDRVGVWAPNCVEWVVLQYATAKIGAVLVNLNPAYRAGELSYALRQAGVSLLVLATGLKGSDEYLDIVGTIRGEVPTLRYCVVLSEGQLPEGYLSWSALCAAGGGPGLEAALREREAGLLPDDSVNIQLTSGTTGFPKAATLSHRNILNNGLFIARTCLYSEADRVCIPVPLYHCFGMVIGNIACVCSGAAMVYPAESFSPDATLAAVQAEACTSLYGVPTMFIAELALPNFQQYRLDSLRTGVMAGSTCPVEVMKRVRTEMHMSDVTICYGMTETSPVSFQTSVEDPLDRRVSTVGRIHPHLEARVVEPGSGKTVPHGAVGELQVRGYSVMVGYWGDEAATQRAIDQAGWMRTGDLATLDAAGYCTVVGRIKDMILRGGENIYPREIEEFLYRHPAVADVQVFGVPSRLYGEQVCAWVKLREGTSGIGRAELREWCRGQIARHKVPRYWKFVDSYPLTVSGKPQKYKMREQAIEELRLPPPRR</sequence>
<reference evidence="6" key="2">
    <citation type="submission" date="2020-11" db="EMBL/GenBank/DDBJ databases">
        <authorList>
            <person name="Cecchin M."/>
            <person name="Marcolungo L."/>
            <person name="Rossato M."/>
            <person name="Girolomoni L."/>
            <person name="Cosentino E."/>
            <person name="Cuine S."/>
            <person name="Li-Beisson Y."/>
            <person name="Delledonne M."/>
            <person name="Ballottari M."/>
        </authorList>
    </citation>
    <scope>NUCLEOTIDE SEQUENCE</scope>
    <source>
        <strain evidence="6">211/11P</strain>
        <tissue evidence="6">Whole cell</tissue>
    </source>
</reference>
<name>A0A9D4TUE2_CHLVU</name>
<dbReference type="Proteomes" id="UP001055712">
    <property type="component" value="Unassembled WGS sequence"/>
</dbReference>
<evidence type="ECO:0000313" key="6">
    <source>
        <dbReference type="EMBL" id="KAI3434877.1"/>
    </source>
</evidence>
<dbReference type="EMBL" id="SIDB01000003">
    <property type="protein sequence ID" value="KAI3434877.1"/>
    <property type="molecule type" value="Genomic_DNA"/>
</dbReference>
<feature type="domain" description="AMP-binding enzyme C-terminal" evidence="5">
    <location>
        <begin position="540"/>
        <end position="616"/>
    </location>
</feature>
<dbReference type="InterPro" id="IPR025110">
    <property type="entry name" value="AMP-bd_C"/>
</dbReference>
<evidence type="ECO:0000259" key="5">
    <source>
        <dbReference type="Pfam" id="PF13193"/>
    </source>
</evidence>
<dbReference type="Gene3D" id="3.30.300.30">
    <property type="match status" value="1"/>
</dbReference>
<dbReference type="OrthoDB" id="10253115at2759"/>
<dbReference type="Gene3D" id="3.40.50.12780">
    <property type="entry name" value="N-terminal domain of ligase-like"/>
    <property type="match status" value="1"/>
</dbReference>
<keyword evidence="7" id="KW-1185">Reference proteome</keyword>
<dbReference type="PANTHER" id="PTHR43201:SF5">
    <property type="entry name" value="MEDIUM-CHAIN ACYL-COA LIGASE ACSF2, MITOCHONDRIAL"/>
    <property type="match status" value="1"/>
</dbReference>
<reference evidence="6" key="1">
    <citation type="journal article" date="2019" name="Plant J.">
        <title>Chlorella vulgaris genome assembly and annotation reveals the molecular basis for metabolic acclimation to high light conditions.</title>
        <authorList>
            <person name="Cecchin M."/>
            <person name="Marcolungo L."/>
            <person name="Rossato M."/>
            <person name="Girolomoni L."/>
            <person name="Cosentino E."/>
            <person name="Cuine S."/>
            <person name="Li-Beisson Y."/>
            <person name="Delledonne M."/>
            <person name="Ballottari M."/>
        </authorList>
    </citation>
    <scope>NUCLEOTIDE SEQUENCE</scope>
    <source>
        <strain evidence="6">211/11P</strain>
    </source>
</reference>
<dbReference type="Pfam" id="PF13193">
    <property type="entry name" value="AMP-binding_C"/>
    <property type="match status" value="1"/>
</dbReference>
<feature type="domain" description="AMP-dependent synthetase/ligase" evidence="4">
    <location>
        <begin position="108"/>
        <end position="489"/>
    </location>
</feature>
<dbReference type="InterPro" id="IPR020845">
    <property type="entry name" value="AMP-binding_CS"/>
</dbReference>
<feature type="compositionally biased region" description="Low complexity" evidence="3">
    <location>
        <begin position="70"/>
        <end position="81"/>
    </location>
</feature>
<dbReference type="FunFam" id="3.30.300.30:FF:000008">
    <property type="entry name" value="2,3-dihydroxybenzoate-AMP ligase"/>
    <property type="match status" value="1"/>
</dbReference>
<dbReference type="FunFam" id="3.40.50.12780:FF:000003">
    <property type="entry name" value="Long-chain-fatty-acid--CoA ligase FadD"/>
    <property type="match status" value="1"/>
</dbReference>
<protein>
    <submittedName>
        <fullName evidence="6">Uncharacterized protein</fullName>
    </submittedName>
</protein>
<evidence type="ECO:0000256" key="1">
    <source>
        <dbReference type="ARBA" id="ARBA00006432"/>
    </source>
</evidence>
<dbReference type="AlphaFoldDB" id="A0A9D4TUE2"/>
<dbReference type="InterPro" id="IPR045851">
    <property type="entry name" value="AMP-bd_C_sf"/>
</dbReference>
<comment type="similarity">
    <text evidence="1">Belongs to the ATP-dependent AMP-binding enzyme family.</text>
</comment>
<accession>A0A9D4TUE2</accession>
<evidence type="ECO:0000256" key="3">
    <source>
        <dbReference type="SAM" id="MobiDB-lite"/>
    </source>
</evidence>
<organism evidence="6 7">
    <name type="scientific">Chlorella vulgaris</name>
    <name type="common">Green alga</name>
    <dbReference type="NCBI Taxonomy" id="3077"/>
    <lineage>
        <taxon>Eukaryota</taxon>
        <taxon>Viridiplantae</taxon>
        <taxon>Chlorophyta</taxon>
        <taxon>core chlorophytes</taxon>
        <taxon>Trebouxiophyceae</taxon>
        <taxon>Chlorellales</taxon>
        <taxon>Chlorellaceae</taxon>
        <taxon>Chlorella clade</taxon>
        <taxon>Chlorella</taxon>
    </lineage>
</organism>
<dbReference type="GO" id="GO:0031956">
    <property type="term" value="F:medium-chain fatty acid-CoA ligase activity"/>
    <property type="evidence" value="ECO:0007669"/>
    <property type="project" value="TreeGrafter"/>
</dbReference>
<gene>
    <name evidence="6" type="ORF">D9Q98_002931</name>
</gene>
<dbReference type="GO" id="GO:0006631">
    <property type="term" value="P:fatty acid metabolic process"/>
    <property type="evidence" value="ECO:0007669"/>
    <property type="project" value="TreeGrafter"/>
</dbReference>
<dbReference type="InterPro" id="IPR042099">
    <property type="entry name" value="ANL_N_sf"/>
</dbReference>
<dbReference type="CDD" id="cd05917">
    <property type="entry name" value="FACL_like_2"/>
    <property type="match status" value="1"/>
</dbReference>
<dbReference type="PROSITE" id="PS00455">
    <property type="entry name" value="AMP_BINDING"/>
    <property type="match status" value="1"/>
</dbReference>
<dbReference type="SUPFAM" id="SSF56801">
    <property type="entry name" value="Acetyl-CoA synthetase-like"/>
    <property type="match status" value="1"/>
</dbReference>
<dbReference type="InterPro" id="IPR000873">
    <property type="entry name" value="AMP-dep_synth/lig_dom"/>
</dbReference>
<evidence type="ECO:0000256" key="2">
    <source>
        <dbReference type="ARBA" id="ARBA00022598"/>
    </source>
</evidence>